<keyword evidence="2" id="KW-1185">Reference proteome</keyword>
<comment type="caution">
    <text evidence="1">The sequence shown here is derived from an EMBL/GenBank/DDBJ whole genome shotgun (WGS) entry which is preliminary data.</text>
</comment>
<dbReference type="Proteomes" id="UP001055072">
    <property type="component" value="Unassembled WGS sequence"/>
</dbReference>
<evidence type="ECO:0000313" key="2">
    <source>
        <dbReference type="Proteomes" id="UP001055072"/>
    </source>
</evidence>
<evidence type="ECO:0000313" key="1">
    <source>
        <dbReference type="EMBL" id="KAI0089797.1"/>
    </source>
</evidence>
<gene>
    <name evidence="1" type="ORF">BDY19DRAFT_86221</name>
</gene>
<proteinExistence type="predicted"/>
<accession>A0ACB8U5Y4</accession>
<sequence length="177" mass="19294">MNQSCVTLDDLVATTQAYVDAIKRLSNLSMIDTADLKDGTQRRWLEQVDDEIATAACMVVKLGGPNDTTLMLPCQRPELKALYIKYELLKADAVFDFRVSVEAKAAFPDEEPEDVETSVAASNSVPQDPPVEQQHKDDQYIEPNSCDSGSASIHAPANEGLNTPSKPSPPPESTLFP</sequence>
<reference evidence="1" key="1">
    <citation type="journal article" date="2021" name="Environ. Microbiol.">
        <title>Gene family expansions and transcriptome signatures uncover fungal adaptations to wood decay.</title>
        <authorList>
            <person name="Hage H."/>
            <person name="Miyauchi S."/>
            <person name="Viragh M."/>
            <person name="Drula E."/>
            <person name="Min B."/>
            <person name="Chaduli D."/>
            <person name="Navarro D."/>
            <person name="Favel A."/>
            <person name="Norest M."/>
            <person name="Lesage-Meessen L."/>
            <person name="Balint B."/>
            <person name="Merenyi Z."/>
            <person name="de Eugenio L."/>
            <person name="Morin E."/>
            <person name="Martinez A.T."/>
            <person name="Baldrian P."/>
            <person name="Stursova M."/>
            <person name="Martinez M.J."/>
            <person name="Novotny C."/>
            <person name="Magnuson J.K."/>
            <person name="Spatafora J.W."/>
            <person name="Maurice S."/>
            <person name="Pangilinan J."/>
            <person name="Andreopoulos W."/>
            <person name="LaButti K."/>
            <person name="Hundley H."/>
            <person name="Na H."/>
            <person name="Kuo A."/>
            <person name="Barry K."/>
            <person name="Lipzen A."/>
            <person name="Henrissat B."/>
            <person name="Riley R."/>
            <person name="Ahrendt S."/>
            <person name="Nagy L.G."/>
            <person name="Grigoriev I.V."/>
            <person name="Martin F."/>
            <person name="Rosso M.N."/>
        </authorList>
    </citation>
    <scope>NUCLEOTIDE SEQUENCE</scope>
    <source>
        <strain evidence="1">CBS 384.51</strain>
    </source>
</reference>
<protein>
    <submittedName>
        <fullName evidence="1">Uncharacterized protein</fullName>
    </submittedName>
</protein>
<organism evidence="1 2">
    <name type="scientific">Irpex rosettiformis</name>
    <dbReference type="NCBI Taxonomy" id="378272"/>
    <lineage>
        <taxon>Eukaryota</taxon>
        <taxon>Fungi</taxon>
        <taxon>Dikarya</taxon>
        <taxon>Basidiomycota</taxon>
        <taxon>Agaricomycotina</taxon>
        <taxon>Agaricomycetes</taxon>
        <taxon>Polyporales</taxon>
        <taxon>Irpicaceae</taxon>
        <taxon>Irpex</taxon>
    </lineage>
</organism>
<dbReference type="EMBL" id="MU274909">
    <property type="protein sequence ID" value="KAI0089797.1"/>
    <property type="molecule type" value="Genomic_DNA"/>
</dbReference>
<name>A0ACB8U5Y4_9APHY</name>